<proteinExistence type="predicted"/>
<feature type="domain" description="Phage capsid-like C-terminal" evidence="1">
    <location>
        <begin position="97"/>
        <end position="340"/>
    </location>
</feature>
<dbReference type="RefSeq" id="WP_249763051.1">
    <property type="nucleotide sequence ID" value="NZ_CP097320.1"/>
</dbReference>
<dbReference type="Proteomes" id="UP001056610">
    <property type="component" value="Chromosome"/>
</dbReference>
<evidence type="ECO:0000313" key="3">
    <source>
        <dbReference type="Proteomes" id="UP001056610"/>
    </source>
</evidence>
<dbReference type="Pfam" id="PF05065">
    <property type="entry name" value="Phage_capsid"/>
    <property type="match status" value="1"/>
</dbReference>
<organism evidence="2 3">
    <name type="scientific">Candidatus Mycobacterium methanotrophicum</name>
    <dbReference type="NCBI Taxonomy" id="2943498"/>
    <lineage>
        <taxon>Bacteria</taxon>
        <taxon>Bacillati</taxon>
        <taxon>Actinomycetota</taxon>
        <taxon>Actinomycetes</taxon>
        <taxon>Mycobacteriales</taxon>
        <taxon>Mycobacteriaceae</taxon>
        <taxon>Mycobacterium</taxon>
    </lineage>
</organism>
<sequence>MDGLGRKALGDTASLPATESTIGGGFVGQLPPIQTPFAVGIGYELTRVAGLFPGAMMPGPSATWLSHTSNTNEPNRVPEGNTKPYLGPIIAENQVIPQKIASIVNFSLEAWQDTGSYGEAAFASRLPVELERAVWNTESLYLLQATTGSTNAIEGGPVNASFDGILNVSGTLTREVATGENPLDTLSQAFNDVRVGPAFSWPDLMLVHPTTFNALRRIKDSEGRYVMNLLAGPLGLTADGSAPVCQPALEANVYSITPQGSSPFAGHLWGVPVALTTQVPLGTAVVTSVAAGGGMYWTRLAMLIMFNMWSGGEWENNLQSFRAEERIALSVQRPSAVNIVTGLPTS</sequence>
<dbReference type="Gene3D" id="3.30.2400.10">
    <property type="entry name" value="Major capsid protein gp5"/>
    <property type="match status" value="1"/>
</dbReference>
<dbReference type="EMBL" id="CP097320">
    <property type="protein sequence ID" value="UQX11325.1"/>
    <property type="molecule type" value="Genomic_DNA"/>
</dbReference>
<dbReference type="InterPro" id="IPR054612">
    <property type="entry name" value="Phage_capsid-like_C"/>
</dbReference>
<name>A0ABY4QN02_9MYCO</name>
<keyword evidence="3" id="KW-1185">Reference proteome</keyword>
<gene>
    <name evidence="2" type="ORF">M5I08_01940</name>
</gene>
<reference evidence="2" key="1">
    <citation type="submission" date="2022-05" db="EMBL/GenBank/DDBJ databases">
        <title>A methanotrophic Mycobacterium dominates a cave microbial ecosystem.</title>
        <authorList>
            <person name="Van Spanning R.J.M."/>
            <person name="Guan Q."/>
            <person name="Melkonian C."/>
            <person name="Gallant J."/>
            <person name="Polerecky L."/>
            <person name="Flot J.-F."/>
            <person name="Brandt B.W."/>
            <person name="Braster M."/>
            <person name="Iturbe Espinoza P."/>
            <person name="Aerts J."/>
            <person name="Meima-Franke M."/>
            <person name="Piersma S.R."/>
            <person name="Bunduc C."/>
            <person name="Ummels R."/>
            <person name="Pain A."/>
            <person name="Fleming E.J."/>
            <person name="van der Wel N."/>
            <person name="Gherman V.D."/>
            <person name="Sarbu S.M."/>
            <person name="Bodelier P.L.E."/>
            <person name="Bitter W."/>
        </authorList>
    </citation>
    <scope>NUCLEOTIDE SEQUENCE</scope>
    <source>
        <strain evidence="2">Sulfur Cave</strain>
    </source>
</reference>
<evidence type="ECO:0000313" key="2">
    <source>
        <dbReference type="EMBL" id="UQX11325.1"/>
    </source>
</evidence>
<accession>A0ABY4QN02</accession>
<evidence type="ECO:0000259" key="1">
    <source>
        <dbReference type="Pfam" id="PF05065"/>
    </source>
</evidence>
<dbReference type="Gene3D" id="3.30.2320.10">
    <property type="entry name" value="hypothetical protein PF0899 domain"/>
    <property type="match status" value="1"/>
</dbReference>
<protein>
    <submittedName>
        <fullName evidence="2">Phage major capsid protein</fullName>
    </submittedName>
</protein>
<dbReference type="SUPFAM" id="SSF56563">
    <property type="entry name" value="Major capsid protein gp5"/>
    <property type="match status" value="1"/>
</dbReference>